<keyword evidence="2" id="KW-1185">Reference proteome</keyword>
<evidence type="ECO:0000313" key="2">
    <source>
        <dbReference type="Proteomes" id="UP001497535"/>
    </source>
</evidence>
<dbReference type="Proteomes" id="UP001497535">
    <property type="component" value="Unassembled WGS sequence"/>
</dbReference>
<accession>A0ACB0YND4</accession>
<gene>
    <name evidence="1" type="ORF">MENTE1834_LOCUS14334</name>
</gene>
<dbReference type="EMBL" id="CAVMJV010000015">
    <property type="protein sequence ID" value="CAK5054170.1"/>
    <property type="molecule type" value="Genomic_DNA"/>
</dbReference>
<sequence length="75" mass="8449">MKLKEFSIFGGIWHKRSYIINLVGASKIPIRKMAVSRVSVGSKSVRKCKSCPQMTKIGTQILASKMLNIYPNYLC</sequence>
<name>A0ACB0YND4_MELEN</name>
<protein>
    <submittedName>
        <fullName evidence="1">Uncharacterized protein</fullName>
    </submittedName>
</protein>
<evidence type="ECO:0000313" key="1">
    <source>
        <dbReference type="EMBL" id="CAK5054170.1"/>
    </source>
</evidence>
<organism evidence="1 2">
    <name type="scientific">Meloidogyne enterolobii</name>
    <name type="common">Root-knot nematode worm</name>
    <name type="synonym">Meloidogyne mayaguensis</name>
    <dbReference type="NCBI Taxonomy" id="390850"/>
    <lineage>
        <taxon>Eukaryota</taxon>
        <taxon>Metazoa</taxon>
        <taxon>Ecdysozoa</taxon>
        <taxon>Nematoda</taxon>
        <taxon>Chromadorea</taxon>
        <taxon>Rhabditida</taxon>
        <taxon>Tylenchina</taxon>
        <taxon>Tylenchomorpha</taxon>
        <taxon>Tylenchoidea</taxon>
        <taxon>Meloidogynidae</taxon>
        <taxon>Meloidogyninae</taxon>
        <taxon>Meloidogyne</taxon>
    </lineage>
</organism>
<comment type="caution">
    <text evidence="1">The sequence shown here is derived from an EMBL/GenBank/DDBJ whole genome shotgun (WGS) entry which is preliminary data.</text>
</comment>
<proteinExistence type="predicted"/>
<reference evidence="1" key="1">
    <citation type="submission" date="2023-11" db="EMBL/GenBank/DDBJ databases">
        <authorList>
            <person name="Poullet M."/>
        </authorList>
    </citation>
    <scope>NUCLEOTIDE SEQUENCE</scope>
    <source>
        <strain evidence="1">E1834</strain>
    </source>
</reference>